<dbReference type="SUPFAM" id="SSF52540">
    <property type="entry name" value="P-loop containing nucleoside triphosphate hydrolases"/>
    <property type="match status" value="1"/>
</dbReference>
<protein>
    <submittedName>
        <fullName evidence="4">Iron complex transport system ATP-binding protein</fullName>
    </submittedName>
</protein>
<proteinExistence type="predicted"/>
<dbReference type="InterPro" id="IPR027417">
    <property type="entry name" value="P-loop_NTPase"/>
</dbReference>
<dbReference type="Pfam" id="PF00005">
    <property type="entry name" value="ABC_tran"/>
    <property type="match status" value="1"/>
</dbReference>
<sequence>MTNLIQFKDVNLIRQGKVLLENLNWEVHQDEHWAILGLNGAGKSSLLRILTGEFWPSSGTVTVLGHRFGKTDMSQLRQKIGIVSSFIAERLPNDMSAEQIVLTGNYKSSILYKAFDQAELDEAKAMLRQLKAGHIIGRHYASLSQGEKQIVLVARSLMASPELLILDEATSGLDLLARETLLSQLNQIITLPHAPLLLYVTHHAEEITSSFSHVLLLKEGKIVAQGPKKAIFQIEQLHDFYDQPVSLHPLGQERLFIQPKLD</sequence>
<gene>
    <name evidence="4" type="ORF">J2S23_000136</name>
</gene>
<dbReference type="GO" id="GO:0005524">
    <property type="term" value="F:ATP binding"/>
    <property type="evidence" value="ECO:0007669"/>
    <property type="project" value="UniProtKB-KW"/>
</dbReference>
<reference evidence="4 5" key="1">
    <citation type="submission" date="2023-07" db="EMBL/GenBank/DDBJ databases">
        <title>Genomic Encyclopedia of Type Strains, Phase IV (KMG-IV): sequencing the most valuable type-strain genomes for metagenomic binning, comparative biology and taxonomic classification.</title>
        <authorList>
            <person name="Goeker M."/>
        </authorList>
    </citation>
    <scope>NUCLEOTIDE SEQUENCE [LARGE SCALE GENOMIC DNA]</scope>
    <source>
        <strain evidence="4 5">DSM 105143</strain>
    </source>
</reference>
<feature type="domain" description="ABC transporter" evidence="3">
    <location>
        <begin position="5"/>
        <end position="244"/>
    </location>
</feature>
<dbReference type="InterPro" id="IPR003439">
    <property type="entry name" value="ABC_transporter-like_ATP-bd"/>
</dbReference>
<dbReference type="InterPro" id="IPR003593">
    <property type="entry name" value="AAA+_ATPase"/>
</dbReference>
<comment type="caution">
    <text evidence="4">The sequence shown here is derived from an EMBL/GenBank/DDBJ whole genome shotgun (WGS) entry which is preliminary data.</text>
</comment>
<name>A0ABT9YNP0_9STRE</name>
<evidence type="ECO:0000256" key="2">
    <source>
        <dbReference type="ARBA" id="ARBA00022840"/>
    </source>
</evidence>
<keyword evidence="2 4" id="KW-0067">ATP-binding</keyword>
<evidence type="ECO:0000313" key="5">
    <source>
        <dbReference type="Proteomes" id="UP001223079"/>
    </source>
</evidence>
<dbReference type="Gene3D" id="3.40.50.300">
    <property type="entry name" value="P-loop containing nucleotide triphosphate hydrolases"/>
    <property type="match status" value="1"/>
</dbReference>
<dbReference type="PANTHER" id="PTHR43158">
    <property type="entry name" value="SKFA PEPTIDE EXPORT ATP-BINDING PROTEIN SKFE"/>
    <property type="match status" value="1"/>
</dbReference>
<dbReference type="SMART" id="SM00382">
    <property type="entry name" value="AAA"/>
    <property type="match status" value="1"/>
</dbReference>
<dbReference type="RefSeq" id="WP_307120843.1">
    <property type="nucleotide sequence ID" value="NZ_JAUSTM010000001.1"/>
</dbReference>
<evidence type="ECO:0000256" key="1">
    <source>
        <dbReference type="ARBA" id="ARBA00022741"/>
    </source>
</evidence>
<dbReference type="EMBL" id="JAUSTM010000001">
    <property type="protein sequence ID" value="MDQ0221605.1"/>
    <property type="molecule type" value="Genomic_DNA"/>
</dbReference>
<dbReference type="PANTHER" id="PTHR43158:SF2">
    <property type="entry name" value="SKFA PEPTIDE EXPORT ATP-BINDING PROTEIN SKFE"/>
    <property type="match status" value="1"/>
</dbReference>
<evidence type="ECO:0000313" key="4">
    <source>
        <dbReference type="EMBL" id="MDQ0221605.1"/>
    </source>
</evidence>
<dbReference type="Proteomes" id="UP001223079">
    <property type="component" value="Unassembled WGS sequence"/>
</dbReference>
<accession>A0ABT9YNP0</accession>
<organism evidence="4 5">
    <name type="scientific">Streptococcus moroccensis</name>
    <dbReference type="NCBI Taxonomy" id="1451356"/>
    <lineage>
        <taxon>Bacteria</taxon>
        <taxon>Bacillati</taxon>
        <taxon>Bacillota</taxon>
        <taxon>Bacilli</taxon>
        <taxon>Lactobacillales</taxon>
        <taxon>Streptococcaceae</taxon>
        <taxon>Streptococcus</taxon>
    </lineage>
</organism>
<dbReference type="PROSITE" id="PS50893">
    <property type="entry name" value="ABC_TRANSPORTER_2"/>
    <property type="match status" value="1"/>
</dbReference>
<evidence type="ECO:0000259" key="3">
    <source>
        <dbReference type="PROSITE" id="PS50893"/>
    </source>
</evidence>
<keyword evidence="5" id="KW-1185">Reference proteome</keyword>
<keyword evidence="1" id="KW-0547">Nucleotide-binding</keyword>